<dbReference type="Proteomes" id="UP000243978">
    <property type="component" value="Unassembled WGS sequence"/>
</dbReference>
<sequence length="148" mass="16704">MLNDFLNRLAGKPETPKTAEDERLALTALLVRIARSNWDYATTEVDTIDRILERRYGLDANAAADLRHDAEAVEAQANDTVQFTRAIKDNVEFEDREQVIEAMWELVLADGVRDAEEEGILRLIAPLLGVNDRDSALARQRVEARLKS</sequence>
<evidence type="ECO:0000313" key="3">
    <source>
        <dbReference type="Proteomes" id="UP000243978"/>
    </source>
</evidence>
<dbReference type="Gene3D" id="1.10.3680.10">
    <property type="entry name" value="TerB-like"/>
    <property type="match status" value="1"/>
</dbReference>
<evidence type="ECO:0000313" key="2">
    <source>
        <dbReference type="EMBL" id="PTX56438.1"/>
    </source>
</evidence>
<dbReference type="EMBL" id="QBKS01000001">
    <property type="protein sequence ID" value="PTX56438.1"/>
    <property type="molecule type" value="Genomic_DNA"/>
</dbReference>
<dbReference type="SUPFAM" id="SSF158682">
    <property type="entry name" value="TerB-like"/>
    <property type="match status" value="1"/>
</dbReference>
<dbReference type="InterPro" id="IPR007791">
    <property type="entry name" value="DjlA_N"/>
</dbReference>
<protein>
    <submittedName>
        <fullName evidence="2">Putative tellurite resistance protein B-like protein</fullName>
    </submittedName>
</protein>
<comment type="caution">
    <text evidence="2">The sequence shown here is derived from an EMBL/GenBank/DDBJ whole genome shotgun (WGS) entry which is preliminary data.</text>
</comment>
<dbReference type="RefSeq" id="WP_107844640.1">
    <property type="nucleotide sequence ID" value="NZ_QBKS01000001.1"/>
</dbReference>
<keyword evidence="3" id="KW-1185">Reference proteome</keyword>
<dbReference type="OrthoDB" id="5402150at2"/>
<dbReference type="CDD" id="cd07313">
    <property type="entry name" value="terB_like_2"/>
    <property type="match status" value="1"/>
</dbReference>
<proteinExistence type="predicted"/>
<dbReference type="InterPro" id="IPR029024">
    <property type="entry name" value="TerB-like"/>
</dbReference>
<organism evidence="2 3">
    <name type="scientific">Litoreibacter ponti</name>
    <dbReference type="NCBI Taxonomy" id="1510457"/>
    <lineage>
        <taxon>Bacteria</taxon>
        <taxon>Pseudomonadati</taxon>
        <taxon>Pseudomonadota</taxon>
        <taxon>Alphaproteobacteria</taxon>
        <taxon>Rhodobacterales</taxon>
        <taxon>Roseobacteraceae</taxon>
        <taxon>Litoreibacter</taxon>
    </lineage>
</organism>
<reference evidence="2 3" key="1">
    <citation type="submission" date="2018-04" db="EMBL/GenBank/DDBJ databases">
        <title>Genomic Encyclopedia of Archaeal and Bacterial Type Strains, Phase II (KMG-II): from individual species to whole genera.</title>
        <authorList>
            <person name="Goeker M."/>
        </authorList>
    </citation>
    <scope>NUCLEOTIDE SEQUENCE [LARGE SCALE GENOMIC DNA]</scope>
    <source>
        <strain evidence="2 3">DSM 100977</strain>
    </source>
</reference>
<dbReference type="AlphaFoldDB" id="A0A2T6BK52"/>
<name>A0A2T6BK52_9RHOB</name>
<gene>
    <name evidence="2" type="ORF">C8N43_1097</name>
</gene>
<dbReference type="Pfam" id="PF05099">
    <property type="entry name" value="TerB"/>
    <property type="match status" value="1"/>
</dbReference>
<accession>A0A2T6BK52</accession>
<evidence type="ECO:0000259" key="1">
    <source>
        <dbReference type="Pfam" id="PF05099"/>
    </source>
</evidence>
<feature type="domain" description="Co-chaperone DjlA N-terminal" evidence="1">
    <location>
        <begin position="23"/>
        <end position="140"/>
    </location>
</feature>